<evidence type="ECO:0000313" key="3">
    <source>
        <dbReference type="Proteomes" id="UP001221686"/>
    </source>
</evidence>
<keyword evidence="3" id="KW-1185">Reference proteome</keyword>
<keyword evidence="1" id="KW-0051">Antiviral defense</keyword>
<dbReference type="RefSeq" id="WP_272089834.1">
    <property type="nucleotide sequence ID" value="NZ_JAQNDL010000003.1"/>
</dbReference>
<organism evidence="2 3">
    <name type="scientific">Nannocystis bainbridge</name>
    <dbReference type="NCBI Taxonomy" id="2995303"/>
    <lineage>
        <taxon>Bacteria</taxon>
        <taxon>Pseudomonadati</taxon>
        <taxon>Myxococcota</taxon>
        <taxon>Polyangia</taxon>
        <taxon>Nannocystales</taxon>
        <taxon>Nannocystaceae</taxon>
        <taxon>Nannocystis</taxon>
    </lineage>
</organism>
<comment type="caution">
    <text evidence="2">The sequence shown here is derived from an EMBL/GenBank/DDBJ whole genome shotgun (WGS) entry which is preliminary data.</text>
</comment>
<dbReference type="CDD" id="cd05400">
    <property type="entry name" value="NT_2-5OAS_ClassI-CCAase"/>
    <property type="match status" value="1"/>
</dbReference>
<accession>A0ABT5E646</accession>
<sequence length="344" mass="39820">MKSLSSKSPSHRRLTAFVEWIRTPDDREERIRNQADEVRRRLRGKAESDELVIRSMPFSGSYEKGTGLRRHMQGEAEIEGQDVDIAIVIHPRSVPEDADRERLIERFLSYFRASYPDTQASATRSSVRVAFVGSKVNFDLVPMLAVDGTDREQLLFRSNGERRRTSIQNHSEFVRRRNKRSNDLPGRVKFNECVRLVKWWRHYCEGSAQQIEEVPSILVDLLCAKAFDQHGVAATYTETLARWFSTMADLALRKRLVAFDDFGPVPDRTVDDRQWAVLDPVNPDNNVLPMAWNNLHIAELADWLSTARDQWAEVESFERVDEVDKSRRVLIELFGNPFKHHGEL</sequence>
<evidence type="ECO:0000313" key="2">
    <source>
        <dbReference type="EMBL" id="MDC0721330.1"/>
    </source>
</evidence>
<gene>
    <name evidence="2" type="ORF">POL25_30765</name>
</gene>
<dbReference type="EMBL" id="JAQNDL010000003">
    <property type="protein sequence ID" value="MDC0721330.1"/>
    <property type="molecule type" value="Genomic_DNA"/>
</dbReference>
<dbReference type="InterPro" id="IPR043519">
    <property type="entry name" value="NT_sf"/>
</dbReference>
<dbReference type="Gene3D" id="1.10.1410.20">
    <property type="entry name" value="2'-5'-oligoadenylate synthetase 1, domain 2"/>
    <property type="match status" value="1"/>
</dbReference>
<dbReference type="NCBIfam" id="NF041116">
    <property type="entry name" value="CBASS_cyclase_a"/>
    <property type="match status" value="1"/>
</dbReference>
<dbReference type="InterPro" id="IPR006116">
    <property type="entry name" value="NT_2-5OAS_ClassI-CCAase"/>
</dbReference>
<dbReference type="SUPFAM" id="SSF81301">
    <property type="entry name" value="Nucleotidyltransferase"/>
    <property type="match status" value="1"/>
</dbReference>
<proteinExistence type="predicted"/>
<dbReference type="Proteomes" id="UP001221686">
    <property type="component" value="Unassembled WGS sequence"/>
</dbReference>
<name>A0ABT5E646_9BACT</name>
<evidence type="ECO:0000256" key="1">
    <source>
        <dbReference type="ARBA" id="ARBA00023118"/>
    </source>
</evidence>
<reference evidence="2 3" key="1">
    <citation type="submission" date="2022-11" db="EMBL/GenBank/DDBJ databases">
        <title>Minimal conservation of predation-associated metabolite biosynthetic gene clusters underscores biosynthetic potential of Myxococcota including descriptions for ten novel species: Archangium lansinium sp. nov., Myxococcus landrumus sp. nov., Nannocystis bai.</title>
        <authorList>
            <person name="Ahearne A."/>
            <person name="Stevens C."/>
            <person name="Dowd S."/>
        </authorList>
    </citation>
    <scope>NUCLEOTIDE SEQUENCE [LARGE SCALE GENOMIC DNA]</scope>
    <source>
        <strain evidence="2 3">BB15-2</strain>
    </source>
</reference>
<protein>
    <submittedName>
        <fullName evidence="2">CBASS oligonucleotide cyclase</fullName>
    </submittedName>
</protein>
<dbReference type="InterPro" id="IPR053445">
    <property type="entry name" value="CBASS_cN_synthase"/>
</dbReference>
<dbReference type="Pfam" id="PF18144">
    <property type="entry name" value="SMODS"/>
    <property type="match status" value="1"/>
</dbReference>